<evidence type="ECO:0000313" key="6">
    <source>
        <dbReference type="Proteomes" id="UP000694383"/>
    </source>
</evidence>
<dbReference type="AlphaFoldDB" id="A0A8C7WW39"/>
<evidence type="ECO:0000256" key="3">
    <source>
        <dbReference type="ARBA" id="ARBA00046561"/>
    </source>
</evidence>
<sequence>MSRKWPLKHMQKISKVMLRSKHRGSVHSRTSVETEPAGFLKNHADISWFHSSTRLEPHTYTKERREAKPELLVCVCVRLCVCTSVCARVCVCVSPHSINILKYIIYGLAAGFFVFGVLLLVEGFFTTGAIRDLYGEFKITACGRCLTAFLMFLAYLFFLVWLGVTAFTSLPVFMYFNVWSMCQNTSLVDKANLCLDLRQFGTFTPASAEVQYRSPPAGDRRLFLSSPFFRL</sequence>
<dbReference type="GO" id="GO:0005886">
    <property type="term" value="C:plasma membrane"/>
    <property type="evidence" value="ECO:0007669"/>
    <property type="project" value="TreeGrafter"/>
</dbReference>
<dbReference type="GO" id="GO:0030175">
    <property type="term" value="C:filopodium"/>
    <property type="evidence" value="ECO:0007669"/>
    <property type="project" value="TreeGrafter"/>
</dbReference>
<organism evidence="5 6">
    <name type="scientific">Oryzias sinensis</name>
    <name type="common">Chinese medaka</name>
    <dbReference type="NCBI Taxonomy" id="183150"/>
    <lineage>
        <taxon>Eukaryota</taxon>
        <taxon>Metazoa</taxon>
        <taxon>Chordata</taxon>
        <taxon>Craniata</taxon>
        <taxon>Vertebrata</taxon>
        <taxon>Euteleostomi</taxon>
        <taxon>Actinopterygii</taxon>
        <taxon>Neopterygii</taxon>
        <taxon>Teleostei</taxon>
        <taxon>Neoteleostei</taxon>
        <taxon>Acanthomorphata</taxon>
        <taxon>Ovalentaria</taxon>
        <taxon>Atherinomorphae</taxon>
        <taxon>Beloniformes</taxon>
        <taxon>Adrianichthyidae</taxon>
        <taxon>Oryziinae</taxon>
        <taxon>Oryzias</taxon>
    </lineage>
</organism>
<accession>A0A8C7WW39</accession>
<evidence type="ECO:0000256" key="1">
    <source>
        <dbReference type="ARBA" id="ARBA00004552"/>
    </source>
</evidence>
<dbReference type="PANTHER" id="PTHR11683:SF4">
    <property type="entry name" value="NEURONAL MEMBRANE GLYCOPROTEIN M6-A"/>
    <property type="match status" value="1"/>
</dbReference>
<keyword evidence="6" id="KW-1185">Reference proteome</keyword>
<dbReference type="GO" id="GO:0044295">
    <property type="term" value="C:axonal growth cone"/>
    <property type="evidence" value="ECO:0007669"/>
    <property type="project" value="TreeGrafter"/>
</dbReference>
<dbReference type="GeneTree" id="ENSGT00390000006915"/>
<proteinExistence type="predicted"/>
<reference evidence="5" key="2">
    <citation type="submission" date="2025-09" db="UniProtKB">
        <authorList>
            <consortium name="Ensembl"/>
        </authorList>
    </citation>
    <scope>IDENTIFICATION</scope>
</reference>
<evidence type="ECO:0000313" key="5">
    <source>
        <dbReference type="Ensembl" id="ENSOSIP00000004276.1"/>
    </source>
</evidence>
<keyword evidence="4" id="KW-1133">Transmembrane helix</keyword>
<dbReference type="Ensembl" id="ENSOSIT00000004579.1">
    <property type="protein sequence ID" value="ENSOSIP00000004276.1"/>
    <property type="gene ID" value="ENSOSIG00000002819.1"/>
</dbReference>
<comment type="subcellular location">
    <subcellularLocation>
        <location evidence="1">Cell projection</location>
        <location evidence="1">Dendritic spine</location>
    </subcellularLocation>
</comment>
<name>A0A8C7WW39_9TELE</name>
<keyword evidence="4" id="KW-0812">Transmembrane</keyword>
<protein>
    <recommendedName>
        <fullName evidence="2">Neuronal membrane glycoprotein M6-a</fullName>
    </recommendedName>
</protein>
<feature type="transmembrane region" description="Helical" evidence="4">
    <location>
        <begin position="146"/>
        <end position="176"/>
    </location>
</feature>
<feature type="transmembrane region" description="Helical" evidence="4">
    <location>
        <begin position="71"/>
        <end position="97"/>
    </location>
</feature>
<evidence type="ECO:0000256" key="2">
    <source>
        <dbReference type="ARBA" id="ARBA00040405"/>
    </source>
</evidence>
<keyword evidence="4" id="KW-0472">Membrane</keyword>
<dbReference type="Proteomes" id="UP000694383">
    <property type="component" value="Unplaced"/>
</dbReference>
<feature type="transmembrane region" description="Helical" evidence="4">
    <location>
        <begin position="103"/>
        <end position="125"/>
    </location>
</feature>
<evidence type="ECO:0000256" key="4">
    <source>
        <dbReference type="SAM" id="Phobius"/>
    </source>
</evidence>
<dbReference type="GO" id="GO:0031175">
    <property type="term" value="P:neuron projection development"/>
    <property type="evidence" value="ECO:0007669"/>
    <property type="project" value="TreeGrafter"/>
</dbReference>
<dbReference type="GO" id="GO:0043025">
    <property type="term" value="C:neuronal cell body"/>
    <property type="evidence" value="ECO:0007669"/>
    <property type="project" value="TreeGrafter"/>
</dbReference>
<dbReference type="PANTHER" id="PTHR11683">
    <property type="entry name" value="MYELIN PROTEOLIPID"/>
    <property type="match status" value="1"/>
</dbReference>
<dbReference type="Pfam" id="PF01275">
    <property type="entry name" value="Myelin_PLP"/>
    <property type="match status" value="1"/>
</dbReference>
<dbReference type="PRINTS" id="PR00214">
    <property type="entry name" value="MYELINPLP"/>
</dbReference>
<comment type="subunit">
    <text evidence="3">Interacts with OPRM1. Interacts with palmitoyltransferase ZDHHC17/HIP14; the interaction leads to palmitoylation of GPM6A.</text>
</comment>
<dbReference type="InterPro" id="IPR001614">
    <property type="entry name" value="Myelin_PLP"/>
</dbReference>
<reference evidence="5" key="1">
    <citation type="submission" date="2025-08" db="UniProtKB">
        <authorList>
            <consortium name="Ensembl"/>
        </authorList>
    </citation>
    <scope>IDENTIFICATION</scope>
</reference>
<dbReference type="GO" id="GO:0043197">
    <property type="term" value="C:dendritic spine"/>
    <property type="evidence" value="ECO:0007669"/>
    <property type="project" value="UniProtKB-SubCell"/>
</dbReference>